<proteinExistence type="predicted"/>
<dbReference type="FunCoup" id="A0A200RAL9">
    <property type="interactions" value="764"/>
</dbReference>
<keyword evidence="3" id="KW-1185">Reference proteome</keyword>
<dbReference type="STRING" id="56857.A0A200RAL9"/>
<feature type="compositionally biased region" description="Low complexity" evidence="1">
    <location>
        <begin position="271"/>
        <end position="280"/>
    </location>
</feature>
<reference evidence="2 3" key="1">
    <citation type="journal article" date="2017" name="Mol. Plant">
        <title>The Genome of Medicinal Plant Macleaya cordata Provides New Insights into Benzylisoquinoline Alkaloids Metabolism.</title>
        <authorList>
            <person name="Liu X."/>
            <person name="Liu Y."/>
            <person name="Huang P."/>
            <person name="Ma Y."/>
            <person name="Qing Z."/>
            <person name="Tang Q."/>
            <person name="Cao H."/>
            <person name="Cheng P."/>
            <person name="Zheng Y."/>
            <person name="Yuan Z."/>
            <person name="Zhou Y."/>
            <person name="Liu J."/>
            <person name="Tang Z."/>
            <person name="Zhuo Y."/>
            <person name="Zhang Y."/>
            <person name="Yu L."/>
            <person name="Huang J."/>
            <person name="Yang P."/>
            <person name="Peng Q."/>
            <person name="Zhang J."/>
            <person name="Jiang W."/>
            <person name="Zhang Z."/>
            <person name="Lin K."/>
            <person name="Ro D.K."/>
            <person name="Chen X."/>
            <person name="Xiong X."/>
            <person name="Shang Y."/>
            <person name="Huang S."/>
            <person name="Zeng J."/>
        </authorList>
    </citation>
    <scope>NUCLEOTIDE SEQUENCE [LARGE SCALE GENOMIC DNA]</scope>
    <source>
        <strain evidence="3">cv. BLH2017</strain>
        <tissue evidence="2">Root</tissue>
    </source>
</reference>
<dbReference type="SUPFAM" id="SSF52402">
    <property type="entry name" value="Adenine nucleotide alpha hydrolases-like"/>
    <property type="match status" value="1"/>
</dbReference>
<dbReference type="PANTHER" id="PTHR47382">
    <property type="entry name" value="U-BOX DOMAIN-CONTAINING PROTEIN 52-LIKE"/>
    <property type="match status" value="1"/>
</dbReference>
<dbReference type="EMBL" id="MVGT01000180">
    <property type="protein sequence ID" value="OVA19758.1"/>
    <property type="molecule type" value="Genomic_DNA"/>
</dbReference>
<comment type="caution">
    <text evidence="2">The sequence shown here is derived from an EMBL/GenBank/DDBJ whole genome shotgun (WGS) entry which is preliminary data.</text>
</comment>
<gene>
    <name evidence="2" type="ORF">BVC80_9059g85</name>
</gene>
<feature type="compositionally biased region" description="Low complexity" evidence="1">
    <location>
        <begin position="57"/>
        <end position="71"/>
    </location>
</feature>
<evidence type="ECO:0000313" key="2">
    <source>
        <dbReference type="EMBL" id="OVA19758.1"/>
    </source>
</evidence>
<feature type="compositionally biased region" description="Gly residues" evidence="1">
    <location>
        <begin position="31"/>
        <end position="45"/>
    </location>
</feature>
<evidence type="ECO:0000313" key="3">
    <source>
        <dbReference type="Proteomes" id="UP000195402"/>
    </source>
</evidence>
<feature type="region of interest" description="Disordered" evidence="1">
    <location>
        <begin position="271"/>
        <end position="296"/>
    </location>
</feature>
<dbReference type="AlphaFoldDB" id="A0A200RAL9"/>
<dbReference type="InterPro" id="IPR014729">
    <property type="entry name" value="Rossmann-like_a/b/a_fold"/>
</dbReference>
<dbReference type="Gene3D" id="3.40.50.620">
    <property type="entry name" value="HUPs"/>
    <property type="match status" value="1"/>
</dbReference>
<dbReference type="InParanoid" id="A0A200RAL9"/>
<dbReference type="Proteomes" id="UP000195402">
    <property type="component" value="Unassembled WGS sequence"/>
</dbReference>
<feature type="region of interest" description="Disordered" evidence="1">
    <location>
        <begin position="31"/>
        <end position="74"/>
    </location>
</feature>
<accession>A0A200RAL9</accession>
<dbReference type="PANTHER" id="PTHR47382:SF3">
    <property type="entry name" value="ADENINE NUCLEOTIDE ALPHA HYDROLASES-LIKE SUPERFAMILY PROTEIN"/>
    <property type="match status" value="1"/>
</dbReference>
<dbReference type="OrthoDB" id="1654852at2759"/>
<evidence type="ECO:0000256" key="1">
    <source>
        <dbReference type="SAM" id="MobiDB-lite"/>
    </source>
</evidence>
<dbReference type="OMA" id="VSCICFI"/>
<organism evidence="2 3">
    <name type="scientific">Macleaya cordata</name>
    <name type="common">Five-seeded plume-poppy</name>
    <name type="synonym">Bocconia cordata</name>
    <dbReference type="NCBI Taxonomy" id="56857"/>
    <lineage>
        <taxon>Eukaryota</taxon>
        <taxon>Viridiplantae</taxon>
        <taxon>Streptophyta</taxon>
        <taxon>Embryophyta</taxon>
        <taxon>Tracheophyta</taxon>
        <taxon>Spermatophyta</taxon>
        <taxon>Magnoliopsida</taxon>
        <taxon>Ranunculales</taxon>
        <taxon>Papaveraceae</taxon>
        <taxon>Papaveroideae</taxon>
        <taxon>Macleaya</taxon>
    </lineage>
</organism>
<name>A0A200RAL9_MACCD</name>
<dbReference type="CDD" id="cd01989">
    <property type="entry name" value="USP_STK_Ubox_N"/>
    <property type="match status" value="1"/>
</dbReference>
<protein>
    <submittedName>
        <fullName evidence="2">UspA</fullName>
    </submittedName>
</protein>
<sequence>MEMEMKMKEKFIDDLDDELFISGFNNIRVGGGGGGGGGGDGGGGSSSSVSEIEEIGDSSSSSSSSSSTGGSYNERLKIKHRIPATIKEEFEGSVVSSDHGNNNIYVAVGKSNSSMDALRWALKHLVNPVSLLSTSIYLIHVFPEVRFIPSPMGKFHKDQVSPGQLENYMNQESDKRRDFLQKFLNICSLFKVKVDTLLIESDDIAKAVIDLILILNIKKLVVGTTKSSLRKLRRANGIADQILKSASDTCDIKIICDGKEVIIDQTLINESPSSRRSSSSGNVTDVEQQDDQNEGSLSPCTCFTTKFM</sequence>